<dbReference type="SMART" id="SM00349">
    <property type="entry name" value="KRAB"/>
    <property type="match status" value="1"/>
</dbReference>
<dbReference type="PROSITE" id="PS50805">
    <property type="entry name" value="KRAB"/>
    <property type="match status" value="1"/>
</dbReference>
<evidence type="ECO:0000256" key="1">
    <source>
        <dbReference type="ARBA" id="ARBA00004123"/>
    </source>
</evidence>
<dbReference type="Proteomes" id="UP000248483">
    <property type="component" value="Unplaced"/>
</dbReference>
<dbReference type="PANTHER" id="PTHR24408:SF34">
    <property type="entry name" value="ZINC FINGER PROTEIN 672-RELATED"/>
    <property type="match status" value="1"/>
</dbReference>
<comment type="subcellular location">
    <subcellularLocation>
        <location evidence="1">Nucleus</location>
    </subcellularLocation>
</comment>
<dbReference type="GO" id="GO:0008270">
    <property type="term" value="F:zinc ion binding"/>
    <property type="evidence" value="ECO:0007669"/>
    <property type="project" value="UniProtKB-KW"/>
</dbReference>
<organism evidence="14 15">
    <name type="scientific">Delphinapterus leucas</name>
    <name type="common">Beluga whale</name>
    <dbReference type="NCBI Taxonomy" id="9749"/>
    <lineage>
        <taxon>Eukaryota</taxon>
        <taxon>Metazoa</taxon>
        <taxon>Chordata</taxon>
        <taxon>Craniata</taxon>
        <taxon>Vertebrata</taxon>
        <taxon>Euteleostomi</taxon>
        <taxon>Mammalia</taxon>
        <taxon>Eutheria</taxon>
        <taxon>Laurasiatheria</taxon>
        <taxon>Artiodactyla</taxon>
        <taxon>Whippomorpha</taxon>
        <taxon>Cetacea</taxon>
        <taxon>Odontoceti</taxon>
        <taxon>Monodontidae</taxon>
        <taxon>Delphinapterus</taxon>
    </lineage>
</organism>
<evidence type="ECO:0000256" key="11">
    <source>
        <dbReference type="PROSITE-ProRule" id="PRU00042"/>
    </source>
</evidence>
<dbReference type="AlphaFoldDB" id="A0A7F8K8U7"/>
<keyword evidence="3" id="KW-0479">Metal-binding</keyword>
<dbReference type="InterPro" id="IPR036236">
    <property type="entry name" value="Znf_C2H2_sf"/>
</dbReference>
<dbReference type="FunFam" id="3.30.160.60:FF:000295">
    <property type="entry name" value="zinc finger protein 19"/>
    <property type="match status" value="1"/>
</dbReference>
<dbReference type="GO" id="GO:0005634">
    <property type="term" value="C:nucleus"/>
    <property type="evidence" value="ECO:0007669"/>
    <property type="project" value="UniProtKB-SubCell"/>
</dbReference>
<dbReference type="GO" id="GO:0000981">
    <property type="term" value="F:DNA-binding transcription factor activity, RNA polymerase II-specific"/>
    <property type="evidence" value="ECO:0007669"/>
    <property type="project" value="TreeGrafter"/>
</dbReference>
<dbReference type="InterPro" id="IPR001909">
    <property type="entry name" value="KRAB"/>
</dbReference>
<dbReference type="Pfam" id="PF01352">
    <property type="entry name" value="KRAB"/>
    <property type="match status" value="1"/>
</dbReference>
<evidence type="ECO:0000256" key="10">
    <source>
        <dbReference type="ARBA" id="ARBA00023242"/>
    </source>
</evidence>
<dbReference type="SUPFAM" id="SSF109640">
    <property type="entry name" value="KRAB domain (Kruppel-associated box)"/>
    <property type="match status" value="1"/>
</dbReference>
<evidence type="ECO:0000256" key="3">
    <source>
        <dbReference type="ARBA" id="ARBA00022723"/>
    </source>
</evidence>
<dbReference type="FunFam" id="3.30.160.60:FF:002343">
    <property type="entry name" value="Zinc finger protein 33A"/>
    <property type="match status" value="2"/>
</dbReference>
<feature type="domain" description="C2H2-type" evidence="12">
    <location>
        <begin position="394"/>
        <end position="421"/>
    </location>
</feature>
<feature type="domain" description="C2H2-type" evidence="12">
    <location>
        <begin position="366"/>
        <end position="393"/>
    </location>
</feature>
<dbReference type="GeneID" id="111170010"/>
<proteinExistence type="inferred from homology"/>
<dbReference type="FunFam" id="3.30.160.60:FF:001157">
    <property type="entry name" value="Zinc finger protein 793"/>
    <property type="match status" value="1"/>
</dbReference>
<evidence type="ECO:0000256" key="8">
    <source>
        <dbReference type="ARBA" id="ARBA00023125"/>
    </source>
</evidence>
<evidence type="ECO:0000256" key="7">
    <source>
        <dbReference type="ARBA" id="ARBA00023015"/>
    </source>
</evidence>
<gene>
    <name evidence="15" type="primary">LOC111170010</name>
</gene>
<dbReference type="GO" id="GO:0043565">
    <property type="term" value="F:sequence-specific DNA binding"/>
    <property type="evidence" value="ECO:0007669"/>
    <property type="project" value="TreeGrafter"/>
</dbReference>
<feature type="domain" description="C2H2-type" evidence="12">
    <location>
        <begin position="338"/>
        <end position="365"/>
    </location>
</feature>
<dbReference type="InterPro" id="IPR013087">
    <property type="entry name" value="Znf_C2H2_type"/>
</dbReference>
<dbReference type="Gene3D" id="3.30.160.60">
    <property type="entry name" value="Classic Zinc Finger"/>
    <property type="match status" value="9"/>
</dbReference>
<sequence>MWGTFFPEFQCLPVNDRSVVPHSAEPLMDPALGSVTFEDVAVYFSQEEWRLLDEAQRFLYHDVMLETFALAASLGLSSSRYHVVQLELRGEPWVHDRVDMTPDRARGAQIWPDPGCWYVAENKQTPSEQNVSVEVPQINTSEADLSTLKSYPWETCCLYLEGGLHLAEDLGTNPGQKLCGAGVQFHQHTGEELFRRDVGKTFMKSHTVHAFKKSFTFQESGKDFPCSSGLLQHQITPQKDTEFVEAFHNGEKRYKCSECGKAFCRKYRLAQHQRVHTGERPYECSECGKVFRCNSNLVIHRRIHTGERPYECRECGKFFRQNAQLIVHQRIHTGAKPYECSECGKTFITKSKLIQHQRVHTGERPYECGECRKAFTYKRMLVQHQRVHTGERPYECSECGKVFRYIASLIKHRRIHTGERPYECSECGKSFRQRAHLQVHQRIHTGAKTYKCSECGKCFSQNSILTTHQRVHTGERPYKCSECGKCFSQSSTLIKHQSSHWRKTI</sequence>
<keyword evidence="4" id="KW-0677">Repeat</keyword>
<dbReference type="InterPro" id="IPR036051">
    <property type="entry name" value="KRAB_dom_sf"/>
</dbReference>
<dbReference type="FunFam" id="3.30.160.60:FF:000281">
    <property type="entry name" value="Zinc finger protein 558 isoform X1"/>
    <property type="match status" value="1"/>
</dbReference>
<dbReference type="CDD" id="cd07765">
    <property type="entry name" value="KRAB_A-box"/>
    <property type="match status" value="1"/>
</dbReference>
<feature type="domain" description="C2H2-type" evidence="12">
    <location>
        <begin position="422"/>
        <end position="449"/>
    </location>
</feature>
<dbReference type="SUPFAM" id="SSF57667">
    <property type="entry name" value="beta-beta-alpha zinc fingers"/>
    <property type="match status" value="5"/>
</dbReference>
<dbReference type="PROSITE" id="PS50157">
    <property type="entry name" value="ZINC_FINGER_C2H2_2"/>
    <property type="match status" value="9"/>
</dbReference>
<reference evidence="15" key="1">
    <citation type="submission" date="2025-08" db="UniProtKB">
        <authorList>
            <consortium name="RefSeq"/>
        </authorList>
    </citation>
    <scope>IDENTIFICATION</scope>
    <source>
        <tissue evidence="15">Blood</tissue>
    </source>
</reference>
<dbReference type="RefSeq" id="XP_030617015.1">
    <property type="nucleotide sequence ID" value="XM_030761155.1"/>
</dbReference>
<dbReference type="Gene3D" id="6.10.140.140">
    <property type="match status" value="1"/>
</dbReference>
<dbReference type="InParanoid" id="A0A7F8K8U7"/>
<keyword evidence="5 11" id="KW-0863">Zinc-finger</keyword>
<name>A0A7F8K8U7_DELLE</name>
<dbReference type="FunFam" id="3.30.160.60:FF:000380">
    <property type="entry name" value="zinc finger protein 2 isoform X2"/>
    <property type="match status" value="1"/>
</dbReference>
<evidence type="ECO:0000256" key="9">
    <source>
        <dbReference type="ARBA" id="ARBA00023163"/>
    </source>
</evidence>
<dbReference type="SMART" id="SM00355">
    <property type="entry name" value="ZnF_C2H2"/>
    <property type="match status" value="9"/>
</dbReference>
<keyword evidence="9" id="KW-0804">Transcription</keyword>
<feature type="domain" description="C2H2-type" evidence="12">
    <location>
        <begin position="282"/>
        <end position="309"/>
    </location>
</feature>
<dbReference type="FunFam" id="3.30.160.60:FF:001270">
    <property type="entry name" value="zinc finger protein 583 isoform X1"/>
    <property type="match status" value="1"/>
</dbReference>
<evidence type="ECO:0000256" key="5">
    <source>
        <dbReference type="ARBA" id="ARBA00022771"/>
    </source>
</evidence>
<dbReference type="FunFam" id="3.30.160.60:FF:000098">
    <property type="entry name" value="Zinc finger protein 614"/>
    <property type="match status" value="1"/>
</dbReference>
<accession>A0A7F8K8U7</accession>
<feature type="domain" description="KRAB" evidence="13">
    <location>
        <begin position="35"/>
        <end position="105"/>
    </location>
</feature>
<comment type="similarity">
    <text evidence="2">Belongs to the krueppel C2H2-type zinc-finger protein family.</text>
</comment>
<keyword evidence="8" id="KW-0238">DNA-binding</keyword>
<protein>
    <submittedName>
        <fullName evidence="15">Zinc finger protein OZF-like</fullName>
    </submittedName>
</protein>
<dbReference type="KEGG" id="dle:111170010"/>
<dbReference type="PANTHER" id="PTHR24408">
    <property type="entry name" value="ZINC FINGER PROTEIN"/>
    <property type="match status" value="1"/>
</dbReference>
<keyword evidence="14" id="KW-1185">Reference proteome</keyword>
<feature type="domain" description="C2H2-type" evidence="12">
    <location>
        <begin position="310"/>
        <end position="337"/>
    </location>
</feature>
<keyword evidence="7" id="KW-0805">Transcription regulation</keyword>
<evidence type="ECO:0000259" key="13">
    <source>
        <dbReference type="PROSITE" id="PS50805"/>
    </source>
</evidence>
<feature type="domain" description="C2H2-type" evidence="12">
    <location>
        <begin position="254"/>
        <end position="281"/>
    </location>
</feature>
<keyword evidence="6" id="KW-0862">Zinc</keyword>
<dbReference type="Pfam" id="PF00096">
    <property type="entry name" value="zf-C2H2"/>
    <property type="match status" value="8"/>
</dbReference>
<evidence type="ECO:0000313" key="15">
    <source>
        <dbReference type="RefSeq" id="XP_030617015.1"/>
    </source>
</evidence>
<evidence type="ECO:0000256" key="6">
    <source>
        <dbReference type="ARBA" id="ARBA00022833"/>
    </source>
</evidence>
<evidence type="ECO:0000313" key="14">
    <source>
        <dbReference type="Proteomes" id="UP000248483"/>
    </source>
</evidence>
<dbReference type="FunFam" id="3.30.160.60:FF:000135">
    <property type="entry name" value="Zinc finger protein 358"/>
    <property type="match status" value="1"/>
</dbReference>
<feature type="domain" description="C2H2-type" evidence="12">
    <location>
        <begin position="478"/>
        <end position="500"/>
    </location>
</feature>
<evidence type="ECO:0000259" key="12">
    <source>
        <dbReference type="PROSITE" id="PS50157"/>
    </source>
</evidence>
<keyword evidence="10" id="KW-0539">Nucleus</keyword>
<feature type="domain" description="C2H2-type" evidence="12">
    <location>
        <begin position="450"/>
        <end position="477"/>
    </location>
</feature>
<dbReference type="Pfam" id="PF13912">
    <property type="entry name" value="zf-C2H2_6"/>
    <property type="match status" value="1"/>
</dbReference>
<evidence type="ECO:0000256" key="2">
    <source>
        <dbReference type="ARBA" id="ARBA00006991"/>
    </source>
</evidence>
<evidence type="ECO:0000256" key="4">
    <source>
        <dbReference type="ARBA" id="ARBA00022737"/>
    </source>
</evidence>
<dbReference type="PROSITE" id="PS00028">
    <property type="entry name" value="ZINC_FINGER_C2H2_1"/>
    <property type="match status" value="9"/>
</dbReference>